<dbReference type="PRINTS" id="PR00420">
    <property type="entry name" value="RNGMNOXGNASE"/>
</dbReference>
<keyword evidence="1" id="KW-0560">Oxidoreductase</keyword>
<dbReference type="SUPFAM" id="SSF51905">
    <property type="entry name" value="FAD/NAD(P)-binding domain"/>
    <property type="match status" value="1"/>
</dbReference>
<dbReference type="InterPro" id="IPR036188">
    <property type="entry name" value="FAD/NAD-bd_sf"/>
</dbReference>
<evidence type="ECO:0000313" key="5">
    <source>
        <dbReference type="Proteomes" id="UP000286100"/>
    </source>
</evidence>
<dbReference type="OrthoDB" id="9804454at2"/>
<sequence>MRIAVLGGGPGGLYFARLVRRAWPDWPVDVFEQNPHDATFGFGVTLGGAALGRITDADPELVGRIAKASVFNNRQNIDLNGSEILLEYEVEGASIERLTLLTLMQELCEAVGVNIRYNQRVASTSELSGYDLIIGADGANSMARQERAAAFGANSRVLNNRFAWYGVRKKLEPNALVFRSAFGGALVAHYYAYTPEMSTFVAEADEAAWVNGGLGDMTDDQRRSIFEELFAPQLEGASLIENNSIYRQFAAVSVDRWVDGNVVLIGDAQRVAHPSIGSGTRLAMDDAQALFDALREQTELPAALELFERRRRPVRERFAEAAQRSFDWYERVGEVMQKLPIDFVYDFLTRTGRIDDTRLISYVPDFATLYAKQRGFDVPLRQPRGR</sequence>
<name>A0A418WJT4_9SPHN</name>
<dbReference type="InterPro" id="IPR002938">
    <property type="entry name" value="FAD-bd"/>
</dbReference>
<dbReference type="Proteomes" id="UP000286100">
    <property type="component" value="Unassembled WGS sequence"/>
</dbReference>
<dbReference type="InterPro" id="IPR050631">
    <property type="entry name" value="PheA/TfdB_FAD_monoxygenase"/>
</dbReference>
<evidence type="ECO:0000259" key="3">
    <source>
        <dbReference type="Pfam" id="PF01494"/>
    </source>
</evidence>
<evidence type="ECO:0000256" key="2">
    <source>
        <dbReference type="ARBA" id="ARBA00023027"/>
    </source>
</evidence>
<keyword evidence="2" id="KW-0520">NAD</keyword>
<organism evidence="4 5">
    <name type="scientific">Sphingomonas cavernae</name>
    <dbReference type="NCBI Taxonomy" id="2320861"/>
    <lineage>
        <taxon>Bacteria</taxon>
        <taxon>Pseudomonadati</taxon>
        <taxon>Pseudomonadota</taxon>
        <taxon>Alphaproteobacteria</taxon>
        <taxon>Sphingomonadales</taxon>
        <taxon>Sphingomonadaceae</taxon>
        <taxon>Sphingomonas</taxon>
    </lineage>
</organism>
<comment type="caution">
    <text evidence="4">The sequence shown here is derived from an EMBL/GenBank/DDBJ whole genome shotgun (WGS) entry which is preliminary data.</text>
</comment>
<accession>A0A418WJT4</accession>
<feature type="domain" description="FAD-binding" evidence="3">
    <location>
        <begin position="92"/>
        <end position="320"/>
    </location>
</feature>
<dbReference type="Pfam" id="PF01494">
    <property type="entry name" value="FAD_binding_3"/>
    <property type="match status" value="1"/>
</dbReference>
<dbReference type="EMBL" id="QYUM01000003">
    <property type="protein sequence ID" value="RJF90275.1"/>
    <property type="molecule type" value="Genomic_DNA"/>
</dbReference>
<dbReference type="GO" id="GO:0071949">
    <property type="term" value="F:FAD binding"/>
    <property type="evidence" value="ECO:0007669"/>
    <property type="project" value="InterPro"/>
</dbReference>
<dbReference type="AlphaFoldDB" id="A0A418WJT4"/>
<dbReference type="PANTHER" id="PTHR43476:SF4">
    <property type="entry name" value="BLR0106 PROTEIN"/>
    <property type="match status" value="1"/>
</dbReference>
<dbReference type="RefSeq" id="WP_119761345.1">
    <property type="nucleotide sequence ID" value="NZ_QYUM01000003.1"/>
</dbReference>
<evidence type="ECO:0000313" key="4">
    <source>
        <dbReference type="EMBL" id="RJF90275.1"/>
    </source>
</evidence>
<keyword evidence="5" id="KW-1185">Reference proteome</keyword>
<keyword evidence="4" id="KW-0503">Monooxygenase</keyword>
<dbReference type="Gene3D" id="3.30.9.20">
    <property type="match status" value="1"/>
</dbReference>
<evidence type="ECO:0000256" key="1">
    <source>
        <dbReference type="ARBA" id="ARBA00023002"/>
    </source>
</evidence>
<proteinExistence type="predicted"/>
<protein>
    <submittedName>
        <fullName evidence="4">Monooxygenase, FAD/NAD(P)-binding domain protein</fullName>
    </submittedName>
</protein>
<gene>
    <name evidence="4" type="ORF">D3876_08355</name>
</gene>
<dbReference type="GO" id="GO:0004497">
    <property type="term" value="F:monooxygenase activity"/>
    <property type="evidence" value="ECO:0007669"/>
    <property type="project" value="UniProtKB-KW"/>
</dbReference>
<dbReference type="PANTHER" id="PTHR43476">
    <property type="entry name" value="3-(3-HYDROXY-PHENYL)PROPIONATE/3-HYDROXYCINNAMIC ACID HYDROXYLASE"/>
    <property type="match status" value="1"/>
</dbReference>
<reference evidence="4 5" key="1">
    <citation type="submission" date="2018-09" db="EMBL/GenBank/DDBJ databases">
        <authorList>
            <person name="Zhu H."/>
        </authorList>
    </citation>
    <scope>NUCLEOTIDE SEQUENCE [LARGE SCALE GENOMIC DNA]</scope>
    <source>
        <strain evidence="4 5">K2R01-6</strain>
    </source>
</reference>
<dbReference type="Gene3D" id="3.50.50.60">
    <property type="entry name" value="FAD/NAD(P)-binding domain"/>
    <property type="match status" value="1"/>
</dbReference>